<dbReference type="EMBL" id="SMAD01000001">
    <property type="protein sequence ID" value="TCS89835.1"/>
    <property type="molecule type" value="Genomic_DNA"/>
</dbReference>
<dbReference type="InterPro" id="IPR039425">
    <property type="entry name" value="RNA_pol_sigma-70-like"/>
</dbReference>
<evidence type="ECO:0000313" key="7">
    <source>
        <dbReference type="EMBL" id="TCS89835.1"/>
    </source>
</evidence>
<dbReference type="Proteomes" id="UP000295807">
    <property type="component" value="Unassembled WGS sequence"/>
</dbReference>
<comment type="caution">
    <text evidence="7">The sequence shown here is derived from an EMBL/GenBank/DDBJ whole genome shotgun (WGS) entry which is preliminary data.</text>
</comment>
<dbReference type="InterPro" id="IPR007627">
    <property type="entry name" value="RNA_pol_sigma70_r2"/>
</dbReference>
<organism evidence="7 8">
    <name type="scientific">Anseongella ginsenosidimutans</name>
    <dbReference type="NCBI Taxonomy" id="496056"/>
    <lineage>
        <taxon>Bacteria</taxon>
        <taxon>Pseudomonadati</taxon>
        <taxon>Bacteroidota</taxon>
        <taxon>Sphingobacteriia</taxon>
        <taxon>Sphingobacteriales</taxon>
        <taxon>Sphingobacteriaceae</taxon>
        <taxon>Anseongella</taxon>
    </lineage>
</organism>
<dbReference type="PANTHER" id="PTHR43133">
    <property type="entry name" value="RNA POLYMERASE ECF-TYPE SIGMA FACTO"/>
    <property type="match status" value="1"/>
</dbReference>
<dbReference type="InterPro" id="IPR013249">
    <property type="entry name" value="RNA_pol_sigma70_r4_t2"/>
</dbReference>
<accession>A0A4R3KW58</accession>
<keyword evidence="2" id="KW-0805">Transcription regulation</keyword>
<evidence type="ECO:0000256" key="3">
    <source>
        <dbReference type="ARBA" id="ARBA00023082"/>
    </source>
</evidence>
<dbReference type="SUPFAM" id="SSF88659">
    <property type="entry name" value="Sigma3 and sigma4 domains of RNA polymerase sigma factors"/>
    <property type="match status" value="1"/>
</dbReference>
<feature type="domain" description="RNA polymerase sigma-70 region 2" evidence="5">
    <location>
        <begin position="29"/>
        <end position="95"/>
    </location>
</feature>
<comment type="similarity">
    <text evidence="1">Belongs to the sigma-70 factor family. ECF subfamily.</text>
</comment>
<evidence type="ECO:0000313" key="8">
    <source>
        <dbReference type="Proteomes" id="UP000295807"/>
    </source>
</evidence>
<dbReference type="Gene3D" id="1.10.1740.10">
    <property type="match status" value="1"/>
</dbReference>
<name>A0A4R3KW58_9SPHI</name>
<dbReference type="Pfam" id="PF04542">
    <property type="entry name" value="Sigma70_r2"/>
    <property type="match status" value="1"/>
</dbReference>
<feature type="domain" description="RNA polymerase sigma factor 70 region 4 type 2" evidence="6">
    <location>
        <begin position="124"/>
        <end position="175"/>
    </location>
</feature>
<evidence type="ECO:0000256" key="4">
    <source>
        <dbReference type="ARBA" id="ARBA00023163"/>
    </source>
</evidence>
<evidence type="ECO:0000256" key="1">
    <source>
        <dbReference type="ARBA" id="ARBA00010641"/>
    </source>
</evidence>
<dbReference type="Pfam" id="PF08281">
    <property type="entry name" value="Sigma70_r4_2"/>
    <property type="match status" value="1"/>
</dbReference>
<reference evidence="7 8" key="1">
    <citation type="submission" date="2019-03" db="EMBL/GenBank/DDBJ databases">
        <title>Genomic Encyclopedia of Type Strains, Phase IV (KMG-IV): sequencing the most valuable type-strain genomes for metagenomic binning, comparative biology and taxonomic classification.</title>
        <authorList>
            <person name="Goeker M."/>
        </authorList>
    </citation>
    <scope>NUCLEOTIDE SEQUENCE [LARGE SCALE GENOMIC DNA]</scope>
    <source>
        <strain evidence="7 8">DSM 21100</strain>
    </source>
</reference>
<protein>
    <submittedName>
        <fullName evidence="7">RNA polymerase sigma-70 factor (ECF subfamily)</fullName>
    </submittedName>
</protein>
<dbReference type="RefSeq" id="WP_207910179.1">
    <property type="nucleotide sequence ID" value="NZ_CP042432.1"/>
</dbReference>
<dbReference type="GO" id="GO:0016987">
    <property type="term" value="F:sigma factor activity"/>
    <property type="evidence" value="ECO:0007669"/>
    <property type="project" value="UniProtKB-KW"/>
</dbReference>
<dbReference type="InterPro" id="IPR013324">
    <property type="entry name" value="RNA_pol_sigma_r3/r4-like"/>
</dbReference>
<keyword evidence="8" id="KW-1185">Reference proteome</keyword>
<sequence length="185" mass="21128">MNKVGGGNISDRELIAACLSNSRKAQEQLYRKYAKTMFHVCLSYCADRDQAKDILQEAFIKAFRKLDTFATANSFEGWLRRIVVNTALDHLRKSKKWSFITIEEQVAEPEDTADVPAFPYSTGKVLRLIGELPPGARAVFNLYALDELSHKEIAGRLKISEGTSKSQYNRARALLRRWLKEEEEQ</sequence>
<dbReference type="NCBIfam" id="TIGR02937">
    <property type="entry name" value="sigma70-ECF"/>
    <property type="match status" value="1"/>
</dbReference>
<evidence type="ECO:0000259" key="6">
    <source>
        <dbReference type="Pfam" id="PF08281"/>
    </source>
</evidence>
<evidence type="ECO:0000256" key="2">
    <source>
        <dbReference type="ARBA" id="ARBA00023015"/>
    </source>
</evidence>
<dbReference type="GO" id="GO:0003677">
    <property type="term" value="F:DNA binding"/>
    <property type="evidence" value="ECO:0007669"/>
    <property type="project" value="InterPro"/>
</dbReference>
<keyword evidence="3" id="KW-0731">Sigma factor</keyword>
<evidence type="ECO:0000259" key="5">
    <source>
        <dbReference type="Pfam" id="PF04542"/>
    </source>
</evidence>
<dbReference type="InterPro" id="IPR013325">
    <property type="entry name" value="RNA_pol_sigma_r2"/>
</dbReference>
<proteinExistence type="inferred from homology"/>
<dbReference type="PANTHER" id="PTHR43133:SF46">
    <property type="entry name" value="RNA POLYMERASE SIGMA-70 FACTOR ECF SUBFAMILY"/>
    <property type="match status" value="1"/>
</dbReference>
<dbReference type="AlphaFoldDB" id="A0A4R3KW58"/>
<dbReference type="SUPFAM" id="SSF88946">
    <property type="entry name" value="Sigma2 domain of RNA polymerase sigma factors"/>
    <property type="match status" value="1"/>
</dbReference>
<dbReference type="InterPro" id="IPR036388">
    <property type="entry name" value="WH-like_DNA-bd_sf"/>
</dbReference>
<keyword evidence="4" id="KW-0804">Transcription</keyword>
<gene>
    <name evidence="7" type="ORF">EDD80_10132</name>
</gene>
<dbReference type="Gene3D" id="1.10.10.10">
    <property type="entry name" value="Winged helix-like DNA-binding domain superfamily/Winged helix DNA-binding domain"/>
    <property type="match status" value="1"/>
</dbReference>
<dbReference type="InterPro" id="IPR014284">
    <property type="entry name" value="RNA_pol_sigma-70_dom"/>
</dbReference>
<dbReference type="GO" id="GO:0006352">
    <property type="term" value="P:DNA-templated transcription initiation"/>
    <property type="evidence" value="ECO:0007669"/>
    <property type="project" value="InterPro"/>
</dbReference>